<proteinExistence type="predicted"/>
<name>A0A9W6JXV3_9HYPH</name>
<dbReference type="AlphaFoldDB" id="A0A9W6JXV3"/>
<keyword evidence="2" id="KW-1185">Reference proteome</keyword>
<accession>A0A9W6JXV3</accession>
<comment type="caution">
    <text evidence="1">The sequence shown here is derived from an EMBL/GenBank/DDBJ whole genome shotgun (WGS) entry which is preliminary data.</text>
</comment>
<dbReference type="EMBL" id="BSFM01000006">
    <property type="protein sequence ID" value="GLK83378.1"/>
    <property type="molecule type" value="Genomic_DNA"/>
</dbReference>
<dbReference type="Pfam" id="PF11306">
    <property type="entry name" value="DUF3108"/>
    <property type="match status" value="1"/>
</dbReference>
<evidence type="ECO:0000313" key="2">
    <source>
        <dbReference type="Proteomes" id="UP001143330"/>
    </source>
</evidence>
<dbReference type="InterPro" id="IPR021457">
    <property type="entry name" value="DUF3108"/>
</dbReference>
<evidence type="ECO:0008006" key="3">
    <source>
        <dbReference type="Google" id="ProtNLM"/>
    </source>
</evidence>
<sequence length="314" mass="32893">MSRGGRSLSVMSRPLSRLLPSHLPRLPSPSRLPRSLATAGGAAGILAGILAGAPPAFADGKLEARYKLSLAGLELGRAAFLLEVDDGSYTASGSARLTGVVQAVSSGKGSAGARGAVQRDGLMPRSFAMEAETDRKAEAIRLSLAGGNVTDTKVEPPVPAAADRVPVSDKDKRGVLDPMTAALFLAPGSGDLMAPKNCERLLPIYDGRQRYDLDLSFERVDQVKAEKGYAGPALVCRISYKPVAGHRANRTSVKYMTRNKDMYVWLAPVAGTRVLAPFRASVATAIGVAQIEAVSFQTEPMVPKGGTPSRAAAP</sequence>
<protein>
    <recommendedName>
        <fullName evidence="3">DUF3108 domain-containing protein</fullName>
    </recommendedName>
</protein>
<gene>
    <name evidence="1" type="ORF">GCM10017653_14470</name>
</gene>
<organism evidence="1 2">
    <name type="scientific">Ancylobacter defluvii</name>
    <dbReference type="NCBI Taxonomy" id="1282440"/>
    <lineage>
        <taxon>Bacteria</taxon>
        <taxon>Pseudomonadati</taxon>
        <taxon>Pseudomonadota</taxon>
        <taxon>Alphaproteobacteria</taxon>
        <taxon>Hyphomicrobiales</taxon>
        <taxon>Xanthobacteraceae</taxon>
        <taxon>Ancylobacter</taxon>
    </lineage>
</organism>
<evidence type="ECO:0000313" key="1">
    <source>
        <dbReference type="EMBL" id="GLK83378.1"/>
    </source>
</evidence>
<reference evidence="1" key="1">
    <citation type="journal article" date="2014" name="Int. J. Syst. Evol. Microbiol.">
        <title>Complete genome sequence of Corynebacterium casei LMG S-19264T (=DSM 44701T), isolated from a smear-ripened cheese.</title>
        <authorList>
            <consortium name="US DOE Joint Genome Institute (JGI-PGF)"/>
            <person name="Walter F."/>
            <person name="Albersmeier A."/>
            <person name="Kalinowski J."/>
            <person name="Ruckert C."/>
        </authorList>
    </citation>
    <scope>NUCLEOTIDE SEQUENCE</scope>
    <source>
        <strain evidence="1">VKM B-2789</strain>
    </source>
</reference>
<reference evidence="1" key="2">
    <citation type="submission" date="2023-01" db="EMBL/GenBank/DDBJ databases">
        <authorList>
            <person name="Sun Q."/>
            <person name="Evtushenko L."/>
        </authorList>
    </citation>
    <scope>NUCLEOTIDE SEQUENCE</scope>
    <source>
        <strain evidence="1">VKM B-2789</strain>
    </source>
</reference>
<dbReference type="Proteomes" id="UP001143330">
    <property type="component" value="Unassembled WGS sequence"/>
</dbReference>